<name>A0ABP7X6A0_9SPHI</name>
<dbReference type="SUPFAM" id="SSF51658">
    <property type="entry name" value="Xylose isomerase-like"/>
    <property type="match status" value="1"/>
</dbReference>
<dbReference type="InterPro" id="IPR036237">
    <property type="entry name" value="Xyl_isomerase-like_sf"/>
</dbReference>
<dbReference type="NCBIfam" id="NF035939">
    <property type="entry name" value="TIM_EboE"/>
    <property type="match status" value="1"/>
</dbReference>
<dbReference type="RefSeq" id="WP_345107346.1">
    <property type="nucleotide sequence ID" value="NZ_BAABCV010000017.1"/>
</dbReference>
<reference evidence="2" key="1">
    <citation type="journal article" date="2019" name="Int. J. Syst. Evol. Microbiol.">
        <title>The Global Catalogue of Microorganisms (GCM) 10K type strain sequencing project: providing services to taxonomists for standard genome sequencing and annotation.</title>
        <authorList>
            <consortium name="The Broad Institute Genomics Platform"/>
            <consortium name="The Broad Institute Genome Sequencing Center for Infectious Disease"/>
            <person name="Wu L."/>
            <person name="Ma J."/>
        </authorList>
    </citation>
    <scope>NUCLEOTIDE SEQUENCE [LARGE SCALE GENOMIC DNA]</scope>
    <source>
        <strain evidence="2">JCM 17085</strain>
    </source>
</reference>
<proteinExistence type="predicted"/>
<evidence type="ECO:0000313" key="1">
    <source>
        <dbReference type="EMBL" id="GAA4105289.1"/>
    </source>
</evidence>
<accession>A0ABP7X6A0</accession>
<organism evidence="1 2">
    <name type="scientific">Mucilaginibacter panaciglaebae</name>
    <dbReference type="NCBI Taxonomy" id="502331"/>
    <lineage>
        <taxon>Bacteria</taxon>
        <taxon>Pseudomonadati</taxon>
        <taxon>Bacteroidota</taxon>
        <taxon>Sphingobacteriia</taxon>
        <taxon>Sphingobacteriales</taxon>
        <taxon>Sphingobacteriaceae</taxon>
        <taxon>Mucilaginibacter</taxon>
    </lineage>
</organism>
<gene>
    <name evidence="1" type="primary">eboE</name>
    <name evidence="1" type="ORF">GCM10022392_33860</name>
</gene>
<comment type="caution">
    <text evidence="1">The sequence shown here is derived from an EMBL/GenBank/DDBJ whole genome shotgun (WGS) entry which is preliminary data.</text>
</comment>
<dbReference type="Proteomes" id="UP001500841">
    <property type="component" value="Unassembled WGS sequence"/>
</dbReference>
<evidence type="ECO:0000313" key="2">
    <source>
        <dbReference type="Proteomes" id="UP001500841"/>
    </source>
</evidence>
<dbReference type="Gene3D" id="3.20.20.150">
    <property type="entry name" value="Divalent-metal-dependent TIM barrel enzymes"/>
    <property type="match status" value="1"/>
</dbReference>
<dbReference type="EMBL" id="BAABCV010000017">
    <property type="protein sequence ID" value="GAA4105289.1"/>
    <property type="molecule type" value="Genomic_DNA"/>
</dbReference>
<sequence length="401" mass="45582">MQTSTGHLTYCTNIHPGETWPSHFAALKQNFPAIKQQLSPDAPMGIGLRLSNVASLELEPSANLAGFKQWLAENDAYVFTMNGFPYGEFHDTVVKDQVHAPDWTTALRVDYTLRMFRILAELLPKGMDGGISTSPLSYRHWHKTQEQLQEATAIATQNILQVAAQLIRQYREAGVIMHLDIEPEPDGILETGAEFIKWYEDVLLPEGRNVIAKQFDISADEAEHLIKQHINLCYDVCHFAIGYEPHERVIEELAQKRLKTGKIQISAALKATLPHDVDERGELRAAFSRFNESTYLHQVVAKKADGQFIRYPDLPEALRDIENPLVEQWRAHFHVPIFIEDYGPVQSTQADIVKVLDIQKAKGFTGHLEVETYTWGVLPDEKKLPINDSIVRELNWVKDQL</sequence>
<protein>
    <submittedName>
        <fullName evidence="1">Metabolite traffic protein EboE</fullName>
    </submittedName>
</protein>
<keyword evidence="2" id="KW-1185">Reference proteome</keyword>